<dbReference type="AlphaFoldDB" id="A4N7A9"/>
<evidence type="ECO:0008006" key="3">
    <source>
        <dbReference type="Google" id="ProtNLM"/>
    </source>
</evidence>
<dbReference type="Gene3D" id="3.40.366.10">
    <property type="entry name" value="Malonyl-Coenzyme A Acyl Carrier Protein, domain 2"/>
    <property type="match status" value="1"/>
</dbReference>
<accession>A4N7A9</accession>
<dbReference type="InterPro" id="IPR001227">
    <property type="entry name" value="Ac_transferase_dom_sf"/>
</dbReference>
<dbReference type="SUPFAM" id="SSF52151">
    <property type="entry name" value="FabD/lysophospholipase-like"/>
    <property type="match status" value="1"/>
</dbReference>
<proteinExistence type="predicted"/>
<gene>
    <name evidence="1" type="ORF">CGSHi22421_09591</name>
</gene>
<dbReference type="Proteomes" id="UP000003798">
    <property type="component" value="Unassembled WGS sequence"/>
</dbReference>
<evidence type="ECO:0000313" key="1">
    <source>
        <dbReference type="EMBL" id="EDJ89882.1"/>
    </source>
</evidence>
<name>A4N7A9_HAEIF</name>
<organism evidence="1 2">
    <name type="scientific">Haemophilus influenzae R3021</name>
    <dbReference type="NCBI Taxonomy" id="375432"/>
    <lineage>
        <taxon>Bacteria</taxon>
        <taxon>Pseudomonadati</taxon>
        <taxon>Pseudomonadota</taxon>
        <taxon>Gammaproteobacteria</taxon>
        <taxon>Pasteurellales</taxon>
        <taxon>Pasteurellaceae</taxon>
        <taxon>Haemophilus</taxon>
    </lineage>
</organism>
<evidence type="ECO:0000313" key="2">
    <source>
        <dbReference type="Proteomes" id="UP000003798"/>
    </source>
</evidence>
<dbReference type="InterPro" id="IPR016035">
    <property type="entry name" value="Acyl_Trfase/lysoPLipase"/>
</dbReference>
<sequence length="37" mass="3950">MKKFAMVFPGQGSQTVGMLADLALEYQTPSPTTAKGF</sequence>
<protein>
    <recommendedName>
        <fullName evidence="3">Malonyl CoA-acyl carrier protein transacylase</fullName>
    </recommendedName>
</protein>
<dbReference type="GO" id="GO:0016740">
    <property type="term" value="F:transferase activity"/>
    <property type="evidence" value="ECO:0007669"/>
    <property type="project" value="InterPro"/>
</dbReference>
<reference evidence="1 2" key="1">
    <citation type="journal article" date="2007" name="Genome Biol.">
        <title>Characterization and modeling of the Haemophilus influenzae core and supragenomes based on the complete genomic sequences of Rd and 12 clinical nontypeable strains.</title>
        <authorList>
            <person name="Hogg J.S."/>
            <person name="Hu F.Z."/>
            <person name="Janto B."/>
            <person name="Boissy R."/>
            <person name="Hayes J."/>
            <person name="Keefe R."/>
            <person name="Post J.C."/>
            <person name="Ehrlich G.D."/>
        </authorList>
    </citation>
    <scope>NUCLEOTIDE SEQUENCE [LARGE SCALE GENOMIC DNA]</scope>
    <source>
        <strain evidence="1 2">R3021</strain>
    </source>
</reference>
<dbReference type="EMBL" id="AAZE01000040">
    <property type="protein sequence ID" value="EDJ89882.1"/>
    <property type="molecule type" value="Genomic_DNA"/>
</dbReference>